<gene>
    <name evidence="1" type="ORF">MM415A03150_0002</name>
    <name evidence="2" type="ORF">MM415B07548_0003</name>
</gene>
<proteinExistence type="predicted"/>
<evidence type="ECO:0000313" key="2">
    <source>
        <dbReference type="EMBL" id="QJA96718.1"/>
    </source>
</evidence>
<name>A0A6M3LVV3_9ZZZZ</name>
<protein>
    <submittedName>
        <fullName evidence="2">Uncharacterized protein</fullName>
    </submittedName>
</protein>
<dbReference type="EMBL" id="MT141879">
    <property type="protein sequence ID" value="QJA71518.1"/>
    <property type="molecule type" value="Genomic_DNA"/>
</dbReference>
<dbReference type="AlphaFoldDB" id="A0A6M3LVV3"/>
<sequence length="86" mass="9973">MSGNRKEITTHKVTREVLSEWVAIEKPLGSGIYEKIGDQLRERWPETLQPDFRTGRQNIPFIRLLNISRAKGMVKLKYGKYEVVNG</sequence>
<accession>A0A6M3LVV3</accession>
<dbReference type="EMBL" id="MT143427">
    <property type="protein sequence ID" value="QJA96718.1"/>
    <property type="molecule type" value="Genomic_DNA"/>
</dbReference>
<reference evidence="2" key="1">
    <citation type="submission" date="2020-03" db="EMBL/GenBank/DDBJ databases">
        <title>The deep terrestrial virosphere.</title>
        <authorList>
            <person name="Holmfeldt K."/>
            <person name="Nilsson E."/>
            <person name="Simone D."/>
            <person name="Lopez-Fernandez M."/>
            <person name="Wu X."/>
            <person name="de Brujin I."/>
            <person name="Lundin D."/>
            <person name="Andersson A."/>
            <person name="Bertilsson S."/>
            <person name="Dopson M."/>
        </authorList>
    </citation>
    <scope>NUCLEOTIDE SEQUENCE</scope>
    <source>
        <strain evidence="1">MM415A03150</strain>
        <strain evidence="2">MM415B07548</strain>
    </source>
</reference>
<organism evidence="2">
    <name type="scientific">viral metagenome</name>
    <dbReference type="NCBI Taxonomy" id="1070528"/>
    <lineage>
        <taxon>unclassified sequences</taxon>
        <taxon>metagenomes</taxon>
        <taxon>organismal metagenomes</taxon>
    </lineage>
</organism>
<evidence type="ECO:0000313" key="1">
    <source>
        <dbReference type="EMBL" id="QJA71518.1"/>
    </source>
</evidence>